<dbReference type="KEGG" id="mmav:RE476_01725"/>
<dbReference type="GO" id="GO:0005737">
    <property type="term" value="C:cytoplasm"/>
    <property type="evidence" value="ECO:0007669"/>
    <property type="project" value="TreeGrafter"/>
</dbReference>
<dbReference type="Pfam" id="PF01467">
    <property type="entry name" value="CTP_transf_like"/>
    <property type="match status" value="1"/>
</dbReference>
<feature type="domain" description="Cytidyltransferase-like" evidence="1">
    <location>
        <begin position="233"/>
        <end position="394"/>
    </location>
</feature>
<dbReference type="InterPro" id="IPR004821">
    <property type="entry name" value="Cyt_trans-like"/>
</dbReference>
<keyword evidence="3" id="KW-1185">Reference proteome</keyword>
<evidence type="ECO:0000313" key="3">
    <source>
        <dbReference type="Proteomes" id="UP001183006"/>
    </source>
</evidence>
<name>A0AA51YJG3_9EURY</name>
<dbReference type="AlphaFoldDB" id="A0AA51YJG3"/>
<sequence>MHTNEDDTKIPDIISMIHDSQYRIVLAITGGGTESIGELLRYGRGSDTLIEAIVPYSKESLDNFIGKEPLRYASTDTARDMAMSAYRHALYLNSMAGKNNHEKLVGIGVTCKLARITNERKGRQHEIHFASQSYLKTTTSSIFLKENTNREEQEKAATEYIIENIAATCNPDEKLQYPMFKKEIVKELIKDEAKAELPLAELLLKTLESINSKKEIQPLKIDLGLNDNEPRIIFSGSFNPCHTKHIEMAKIAADKYKEPVNFEISLANVDKPPIDYISLKERINSLLKYREEKYMGNIFLTNSPLFAEKAILFPNSIFLIGTDTLNRLFNEKYYRDGEDKKSLLDHFHKYNIRFMVFRRNNADIDKDMEIPDICDLIPLDMYADDGTSSTIIRKNRK</sequence>
<dbReference type="PANTHER" id="PTHR31285">
    <property type="entry name" value="NICOTINAMIDE MONONUCLEOTIDE ADENYLYLTRANSFERASE"/>
    <property type="match status" value="1"/>
</dbReference>
<dbReference type="GO" id="GO:0016887">
    <property type="term" value="F:ATP hydrolysis activity"/>
    <property type="evidence" value="ECO:0007669"/>
    <property type="project" value="TreeGrafter"/>
</dbReference>
<protein>
    <recommendedName>
        <fullName evidence="1">Cytidyltransferase-like domain-containing protein</fullName>
    </recommendedName>
</protein>
<dbReference type="EMBL" id="CP133594">
    <property type="protein sequence ID" value="WMW22563.1"/>
    <property type="molecule type" value="Genomic_DNA"/>
</dbReference>
<dbReference type="Gene3D" id="3.40.50.620">
    <property type="entry name" value="HUPs"/>
    <property type="match status" value="1"/>
</dbReference>
<dbReference type="SUPFAM" id="SSF52374">
    <property type="entry name" value="Nucleotidylyl transferase"/>
    <property type="match status" value="1"/>
</dbReference>
<dbReference type="PANTHER" id="PTHR31285:SF0">
    <property type="entry name" value="NICOTINAMIDE MONONUCLEOTIDE ADENYLYLTRANSFERASE"/>
    <property type="match status" value="1"/>
</dbReference>
<dbReference type="Proteomes" id="UP001183006">
    <property type="component" value="Chromosome"/>
</dbReference>
<dbReference type="GeneID" id="84228820"/>
<evidence type="ECO:0000313" key="2">
    <source>
        <dbReference type="EMBL" id="WMW22563.1"/>
    </source>
</evidence>
<dbReference type="GO" id="GO:0000309">
    <property type="term" value="F:nicotinamide-nucleotide adenylyltransferase activity"/>
    <property type="evidence" value="ECO:0007669"/>
    <property type="project" value="TreeGrafter"/>
</dbReference>
<organism evidence="2 3">
    <name type="scientific">Methanolobus mangrovi</name>
    <dbReference type="NCBI Taxonomy" id="3072977"/>
    <lineage>
        <taxon>Archaea</taxon>
        <taxon>Methanobacteriati</taxon>
        <taxon>Methanobacteriota</taxon>
        <taxon>Stenosarchaea group</taxon>
        <taxon>Methanomicrobia</taxon>
        <taxon>Methanosarcinales</taxon>
        <taxon>Methanosarcinaceae</taxon>
        <taxon>Methanolobus</taxon>
    </lineage>
</organism>
<evidence type="ECO:0000259" key="1">
    <source>
        <dbReference type="Pfam" id="PF01467"/>
    </source>
</evidence>
<proteinExistence type="predicted"/>
<dbReference type="RefSeq" id="WP_309308597.1">
    <property type="nucleotide sequence ID" value="NZ_CP133594.1"/>
</dbReference>
<reference evidence="2" key="1">
    <citation type="submission" date="2023-08" db="EMBL/GenBank/DDBJ databases">
        <title>Methanolobus mangrovi sp. nov. and Methanolobus sediminis sp. nov, two novel methylotrophic methanogens isolated from mangrove sediments in China.</title>
        <authorList>
            <person name="Zhou J."/>
        </authorList>
    </citation>
    <scope>NUCLEOTIDE SEQUENCE</scope>
    <source>
        <strain evidence="2">FTZ2</strain>
    </source>
</reference>
<dbReference type="InterPro" id="IPR014729">
    <property type="entry name" value="Rossmann-like_a/b/a_fold"/>
</dbReference>
<gene>
    <name evidence="2" type="ORF">RE476_01725</name>
</gene>
<accession>A0AA51YJG3</accession>